<dbReference type="EMBL" id="CAJHUB010000754">
    <property type="protein sequence ID" value="CAD7682156.1"/>
    <property type="molecule type" value="Genomic_DNA"/>
</dbReference>
<dbReference type="PANTHER" id="PTHR20935:SF0">
    <property type="entry name" value="SERINE_THREONINE-PROTEIN PHOSPHATASE PGAM5, MITOCHONDRIAL"/>
    <property type="match status" value="1"/>
</dbReference>
<dbReference type="GO" id="GO:0090141">
    <property type="term" value="P:positive regulation of mitochondrial fission"/>
    <property type="evidence" value="ECO:0007669"/>
    <property type="project" value="TreeGrafter"/>
</dbReference>
<proteinExistence type="inferred from homology"/>
<keyword evidence="3" id="KW-1185">Reference proteome</keyword>
<dbReference type="Proteomes" id="UP000645828">
    <property type="component" value="Unassembled WGS sequence"/>
</dbReference>
<evidence type="ECO:0000313" key="3">
    <source>
        <dbReference type="Proteomes" id="UP000645828"/>
    </source>
</evidence>
<organism evidence="2 3">
    <name type="scientific">Nyctereutes procyonoides</name>
    <name type="common">Raccoon dog</name>
    <name type="synonym">Canis procyonoides</name>
    <dbReference type="NCBI Taxonomy" id="34880"/>
    <lineage>
        <taxon>Eukaryota</taxon>
        <taxon>Metazoa</taxon>
        <taxon>Chordata</taxon>
        <taxon>Craniata</taxon>
        <taxon>Vertebrata</taxon>
        <taxon>Euteleostomi</taxon>
        <taxon>Mammalia</taxon>
        <taxon>Eutheria</taxon>
        <taxon>Laurasiatheria</taxon>
        <taxon>Carnivora</taxon>
        <taxon>Caniformia</taxon>
        <taxon>Canidae</taxon>
        <taxon>Nyctereutes</taxon>
    </lineage>
</organism>
<dbReference type="GO" id="GO:0004722">
    <property type="term" value="F:protein serine/threonine phosphatase activity"/>
    <property type="evidence" value="ECO:0007669"/>
    <property type="project" value="TreeGrafter"/>
</dbReference>
<evidence type="ECO:0000256" key="1">
    <source>
        <dbReference type="ARBA" id="ARBA00006717"/>
    </source>
</evidence>
<name>A0A811Z0A8_NYCPR</name>
<sequence>MATLEAWIQPPHELRGSGLSALPVCRAWRLRGGAADLLSSGQERPCCPGPSRQEPLSLVNLWKRNLNSGEEALVSRLDHCKHSQYHVDASLEKDHTLTPVGPEQAKLTGLQLASMGLKFNKIVPPSSPTRPCPTGSWRLCIMKTEPGSRPPSRTTFTGQTPSNRRTVIRFSSAMPTSSATSWSGTSCLLLL</sequence>
<comment type="similarity">
    <text evidence="1">Belongs to the phosphoglycerate mutase family. BPG-dependent PGAM subfamily.</text>
</comment>
<reference evidence="2" key="1">
    <citation type="submission" date="2020-12" db="EMBL/GenBank/DDBJ databases">
        <authorList>
            <consortium name="Molecular Ecology Group"/>
        </authorList>
    </citation>
    <scope>NUCLEOTIDE SEQUENCE</scope>
    <source>
        <strain evidence="2">TBG_1078</strain>
    </source>
</reference>
<protein>
    <submittedName>
        <fullName evidence="2">(raccoon dog) hypothetical protein</fullName>
    </submittedName>
</protein>
<comment type="caution">
    <text evidence="2">The sequence shown here is derived from an EMBL/GenBank/DDBJ whole genome shotgun (WGS) entry which is preliminary data.</text>
</comment>
<dbReference type="InterPro" id="IPR051021">
    <property type="entry name" value="Mito_Ser/Thr_phosphatase"/>
</dbReference>
<gene>
    <name evidence="2" type="ORF">NYPRO_LOCUS14948</name>
</gene>
<dbReference type="AlphaFoldDB" id="A0A811Z0A8"/>
<evidence type="ECO:0000313" key="2">
    <source>
        <dbReference type="EMBL" id="CAD7682156.1"/>
    </source>
</evidence>
<dbReference type="GO" id="GO:0005739">
    <property type="term" value="C:mitochondrion"/>
    <property type="evidence" value="ECO:0007669"/>
    <property type="project" value="TreeGrafter"/>
</dbReference>
<accession>A0A811Z0A8</accession>
<dbReference type="PANTHER" id="PTHR20935">
    <property type="entry name" value="PHOSPHOGLYCERATE MUTASE-RELATED"/>
    <property type="match status" value="1"/>
</dbReference>